<accession>A0ACC2PHA9</accession>
<keyword evidence="2" id="KW-1185">Reference proteome</keyword>
<gene>
    <name evidence="1" type="ORF">QAD02_018524</name>
</gene>
<proteinExistence type="predicted"/>
<organism evidence="1 2">
    <name type="scientific">Eretmocerus hayati</name>
    <dbReference type="NCBI Taxonomy" id="131215"/>
    <lineage>
        <taxon>Eukaryota</taxon>
        <taxon>Metazoa</taxon>
        <taxon>Ecdysozoa</taxon>
        <taxon>Arthropoda</taxon>
        <taxon>Hexapoda</taxon>
        <taxon>Insecta</taxon>
        <taxon>Pterygota</taxon>
        <taxon>Neoptera</taxon>
        <taxon>Endopterygota</taxon>
        <taxon>Hymenoptera</taxon>
        <taxon>Apocrita</taxon>
        <taxon>Proctotrupomorpha</taxon>
        <taxon>Chalcidoidea</taxon>
        <taxon>Aphelinidae</taxon>
        <taxon>Aphelininae</taxon>
        <taxon>Eretmocerus</taxon>
    </lineage>
</organism>
<name>A0ACC2PHA9_9HYME</name>
<evidence type="ECO:0000313" key="1">
    <source>
        <dbReference type="EMBL" id="KAJ8682732.1"/>
    </source>
</evidence>
<sequence>MRPTNCGYCSRLRNYALTPVQLGSQAECQNMTGIIMDNDVDHIRPLNQSPSGGIPVEEYFNLSFKALSIMGLRVNFENKNIVEVVKITKTMRLYLGFVMGIILVGPEVLFIVNSVEAGDSFMAIQALTHLFSNLVCLIKGIRIAALTSKVENVYERIKMNWLRNNPGDEIREEVLRSAGKTVKACNTVKGIAIFTVISFALLPLPEICGQLVNRESINSSFEFSQRILLYRSPIEVNKPLNYLLIYIYDMYLISMYATYWFTCDSLFAQMTSHVSMQFKVLKHDVGALMNGRVSKEQLKNNFKNIVERHRELLSICELIENIFSPVLLGVVLFSSMAICVNVFELSEMIAQGKYIEAATNASLNMVTLFQIIFYCFFAENLADATSEIGNALYNCNWIEKDPKYGCYFQMIIIQSQRPFQCTGMGFFIMDYPRLRLVLNTAVSYYMLLRTLN</sequence>
<dbReference type="Proteomes" id="UP001239111">
    <property type="component" value="Chromosome 1"/>
</dbReference>
<evidence type="ECO:0000313" key="2">
    <source>
        <dbReference type="Proteomes" id="UP001239111"/>
    </source>
</evidence>
<dbReference type="EMBL" id="CM056741">
    <property type="protein sequence ID" value="KAJ8682732.1"/>
    <property type="molecule type" value="Genomic_DNA"/>
</dbReference>
<reference evidence="1" key="1">
    <citation type="submission" date="2023-04" db="EMBL/GenBank/DDBJ databases">
        <title>A chromosome-level genome assembly of the parasitoid wasp Eretmocerus hayati.</title>
        <authorList>
            <person name="Zhong Y."/>
            <person name="Liu S."/>
            <person name="Liu Y."/>
        </authorList>
    </citation>
    <scope>NUCLEOTIDE SEQUENCE</scope>
    <source>
        <strain evidence="1">ZJU_SS_LIU_2023</strain>
    </source>
</reference>
<protein>
    <submittedName>
        <fullName evidence="1">Uncharacterized protein</fullName>
    </submittedName>
</protein>
<comment type="caution">
    <text evidence="1">The sequence shown here is derived from an EMBL/GenBank/DDBJ whole genome shotgun (WGS) entry which is preliminary data.</text>
</comment>